<keyword evidence="6" id="KW-0788">Thiol protease</keyword>
<reference evidence="10" key="1">
    <citation type="submission" date="2020-12" db="EMBL/GenBank/DDBJ databases">
        <title>Metabolic potential, ecology and presence of endohyphal bacteria is reflected in genomic diversity of Mucoromycotina.</title>
        <authorList>
            <person name="Muszewska A."/>
            <person name="Okrasinska A."/>
            <person name="Steczkiewicz K."/>
            <person name="Drgas O."/>
            <person name="Orlowska M."/>
            <person name="Perlinska-Lenart U."/>
            <person name="Aleksandrzak-Piekarczyk T."/>
            <person name="Szatraj K."/>
            <person name="Zielenkiewicz U."/>
            <person name="Pilsyk S."/>
            <person name="Malc E."/>
            <person name="Mieczkowski P."/>
            <person name="Kruszewska J.S."/>
            <person name="Biernat P."/>
            <person name="Pawlowska J."/>
        </authorList>
    </citation>
    <scope>NUCLEOTIDE SEQUENCE</scope>
    <source>
        <strain evidence="10">WA0000051536</strain>
    </source>
</reference>
<evidence type="ECO:0000256" key="1">
    <source>
        <dbReference type="ARBA" id="ARBA00000707"/>
    </source>
</evidence>
<feature type="region of interest" description="Disordered" evidence="8">
    <location>
        <begin position="1"/>
        <end position="105"/>
    </location>
</feature>
<dbReference type="Pfam" id="PF00443">
    <property type="entry name" value="UCH"/>
    <property type="match status" value="1"/>
</dbReference>
<gene>
    <name evidence="10" type="ORF">INT44_003265</name>
</gene>
<dbReference type="PANTHER" id="PTHR43982:SF6">
    <property type="entry name" value="UBIQUITIN CARBOXYL-TERMINAL HYDROLASE 2-RELATED"/>
    <property type="match status" value="1"/>
</dbReference>
<keyword evidence="5" id="KW-0378">Hydrolase</keyword>
<dbReference type="SUPFAM" id="SSF54001">
    <property type="entry name" value="Cysteine proteinases"/>
    <property type="match status" value="1"/>
</dbReference>
<evidence type="ECO:0000313" key="10">
    <source>
        <dbReference type="EMBL" id="KAG2187037.1"/>
    </source>
</evidence>
<keyword evidence="11" id="KW-1185">Reference proteome</keyword>
<comment type="caution">
    <text evidence="10">The sequence shown here is derived from an EMBL/GenBank/DDBJ whole genome shotgun (WGS) entry which is preliminary data.</text>
</comment>
<feature type="coiled-coil region" evidence="7">
    <location>
        <begin position="327"/>
        <end position="357"/>
    </location>
</feature>
<evidence type="ECO:0000259" key="9">
    <source>
        <dbReference type="PROSITE" id="PS50235"/>
    </source>
</evidence>
<protein>
    <recommendedName>
        <fullName evidence="2">ubiquitinyl hydrolase 1</fullName>
        <ecNumber evidence="2">3.4.19.12</ecNumber>
    </recommendedName>
</protein>
<dbReference type="GO" id="GO:0016579">
    <property type="term" value="P:protein deubiquitination"/>
    <property type="evidence" value="ECO:0007669"/>
    <property type="project" value="InterPro"/>
</dbReference>
<keyword evidence="3" id="KW-0645">Protease</keyword>
<evidence type="ECO:0000256" key="2">
    <source>
        <dbReference type="ARBA" id="ARBA00012759"/>
    </source>
</evidence>
<evidence type="ECO:0000256" key="8">
    <source>
        <dbReference type="SAM" id="MobiDB-lite"/>
    </source>
</evidence>
<dbReference type="InterPro" id="IPR028889">
    <property type="entry name" value="USP"/>
</dbReference>
<evidence type="ECO:0000256" key="3">
    <source>
        <dbReference type="ARBA" id="ARBA00022670"/>
    </source>
</evidence>
<dbReference type="GO" id="GO:0061136">
    <property type="term" value="P:regulation of proteasomal protein catabolic process"/>
    <property type="evidence" value="ECO:0007669"/>
    <property type="project" value="TreeGrafter"/>
</dbReference>
<organism evidence="10 11">
    <name type="scientific">Umbelopsis vinacea</name>
    <dbReference type="NCBI Taxonomy" id="44442"/>
    <lineage>
        <taxon>Eukaryota</taxon>
        <taxon>Fungi</taxon>
        <taxon>Fungi incertae sedis</taxon>
        <taxon>Mucoromycota</taxon>
        <taxon>Mucoromycotina</taxon>
        <taxon>Umbelopsidomycetes</taxon>
        <taxon>Umbelopsidales</taxon>
        <taxon>Umbelopsidaceae</taxon>
        <taxon>Umbelopsis</taxon>
    </lineage>
</organism>
<dbReference type="Proteomes" id="UP000612746">
    <property type="component" value="Unassembled WGS sequence"/>
</dbReference>
<dbReference type="PROSITE" id="PS50235">
    <property type="entry name" value="USP_3"/>
    <property type="match status" value="1"/>
</dbReference>
<dbReference type="EMBL" id="JAEPRA010000004">
    <property type="protein sequence ID" value="KAG2187037.1"/>
    <property type="molecule type" value="Genomic_DNA"/>
</dbReference>
<feature type="domain" description="USP" evidence="9">
    <location>
        <begin position="23"/>
        <end position="434"/>
    </location>
</feature>
<evidence type="ECO:0000256" key="7">
    <source>
        <dbReference type="SAM" id="Coils"/>
    </source>
</evidence>
<keyword evidence="7" id="KW-0175">Coiled coil</keyword>
<accession>A0A8H7Q6U6</accession>
<dbReference type="GO" id="GO:0043161">
    <property type="term" value="P:proteasome-mediated ubiquitin-dependent protein catabolic process"/>
    <property type="evidence" value="ECO:0007669"/>
    <property type="project" value="InterPro"/>
</dbReference>
<sequence>DVSENDMKVDEEDDDTSSTDLQLGLDEPAPSPPDESNHVSSQLRSTPSTETLATTGSQATINEAVDIPPLPERRPVPPPPAYAATEGKGKVTESTNPFESTVRAQDPSKMLFGRQQDVTECMGNCMYFFEAALRPSASDENASDEKTDLVKELFYGKARQILSYNNEETNQLVTKIKEEEFSHLIVDAAEGKNLYDGLDEYFFADDVDDYQGGNCAVREVAVTQFPPILQVQVQRVQFDRRSARVYKSNAFVQFDETIYLDRYLDSNFETLADRRKRVTECRKEIDTYKADITELTENKKYPMPVAEMLEITTKILQDNQANSSISTEDHEKVMRILEEEINAVKNRESRIESLIKEVSAKYDDLQECKYQLHAVFIHQGQANYGHYWIYIRDHVSGKWWKYNDTNVSEVSETEIFKDTTGSTANPYFLVYVRSSARYDHLS</sequence>
<dbReference type="InterPro" id="IPR018200">
    <property type="entry name" value="USP_CS"/>
</dbReference>
<evidence type="ECO:0000313" key="11">
    <source>
        <dbReference type="Proteomes" id="UP000612746"/>
    </source>
</evidence>
<comment type="catalytic activity">
    <reaction evidence="1">
        <text>Thiol-dependent hydrolysis of ester, thioester, amide, peptide and isopeptide bonds formed by the C-terminal Gly of ubiquitin (a 76-residue protein attached to proteins as an intracellular targeting signal).</text>
        <dbReference type="EC" id="3.4.19.12"/>
    </reaction>
</comment>
<keyword evidence="4" id="KW-0833">Ubl conjugation pathway</keyword>
<dbReference type="EC" id="3.4.19.12" evidence="2"/>
<dbReference type="GO" id="GO:0004843">
    <property type="term" value="F:cysteine-type deubiquitinase activity"/>
    <property type="evidence" value="ECO:0007669"/>
    <property type="project" value="UniProtKB-EC"/>
</dbReference>
<dbReference type="InterPro" id="IPR038765">
    <property type="entry name" value="Papain-like_cys_pep_sf"/>
</dbReference>
<dbReference type="InterPro" id="IPR001394">
    <property type="entry name" value="Peptidase_C19_UCH"/>
</dbReference>
<dbReference type="PROSITE" id="PS00973">
    <property type="entry name" value="USP_2"/>
    <property type="match status" value="1"/>
</dbReference>
<dbReference type="InterPro" id="IPR044635">
    <property type="entry name" value="UBP14-like"/>
</dbReference>
<dbReference type="GO" id="GO:0070628">
    <property type="term" value="F:proteasome binding"/>
    <property type="evidence" value="ECO:0007669"/>
    <property type="project" value="TreeGrafter"/>
</dbReference>
<proteinExistence type="predicted"/>
<dbReference type="OrthoDB" id="2420415at2759"/>
<evidence type="ECO:0000256" key="4">
    <source>
        <dbReference type="ARBA" id="ARBA00022786"/>
    </source>
</evidence>
<feature type="non-terminal residue" evidence="10">
    <location>
        <position position="1"/>
    </location>
</feature>
<dbReference type="AlphaFoldDB" id="A0A8H7Q6U6"/>
<dbReference type="PANTHER" id="PTHR43982">
    <property type="entry name" value="UBIQUITIN CARBOXYL-TERMINAL HYDROLASE"/>
    <property type="match status" value="1"/>
</dbReference>
<dbReference type="Gene3D" id="3.90.70.10">
    <property type="entry name" value="Cysteine proteinases"/>
    <property type="match status" value="1"/>
</dbReference>
<feature type="compositionally biased region" description="Polar residues" evidence="8">
    <location>
        <begin position="92"/>
        <end position="103"/>
    </location>
</feature>
<evidence type="ECO:0000256" key="6">
    <source>
        <dbReference type="ARBA" id="ARBA00022807"/>
    </source>
</evidence>
<feature type="compositionally biased region" description="Polar residues" evidence="8">
    <location>
        <begin position="38"/>
        <end position="61"/>
    </location>
</feature>
<evidence type="ECO:0000256" key="5">
    <source>
        <dbReference type="ARBA" id="ARBA00022801"/>
    </source>
</evidence>
<name>A0A8H7Q6U6_9FUNG</name>